<keyword evidence="3" id="KW-0677">Repeat</keyword>
<evidence type="ECO:0000313" key="7">
    <source>
        <dbReference type="EMBL" id="CAI9776906.1"/>
    </source>
</evidence>
<dbReference type="PANTHER" id="PTHR24089">
    <property type="entry name" value="SOLUTE CARRIER FAMILY 25"/>
    <property type="match status" value="1"/>
</dbReference>
<evidence type="ECO:0000256" key="5">
    <source>
        <dbReference type="PROSITE-ProRule" id="PRU00282"/>
    </source>
</evidence>
<dbReference type="InterPro" id="IPR018108">
    <property type="entry name" value="MCP_transmembrane"/>
</dbReference>
<evidence type="ECO:0000256" key="6">
    <source>
        <dbReference type="RuleBase" id="RU000488"/>
    </source>
</evidence>
<evidence type="ECO:0000256" key="3">
    <source>
        <dbReference type="ARBA" id="ARBA00022737"/>
    </source>
</evidence>
<dbReference type="Pfam" id="PF00153">
    <property type="entry name" value="Mito_carr"/>
    <property type="match status" value="1"/>
</dbReference>
<comment type="subcellular location">
    <subcellularLocation>
        <location evidence="1">Membrane</location>
        <topology evidence="1">Multi-pass membrane protein</topology>
    </subcellularLocation>
</comment>
<protein>
    <submittedName>
        <fullName evidence="7">Uncharacterized protein</fullName>
    </submittedName>
</protein>
<comment type="similarity">
    <text evidence="6">Belongs to the mitochondrial carrier (TC 2.A.29) family.</text>
</comment>
<keyword evidence="6" id="KW-0813">Transport</keyword>
<gene>
    <name evidence="7" type="ORF">FPE_LOCUS24336</name>
</gene>
<keyword evidence="8" id="KW-1185">Reference proteome</keyword>
<evidence type="ECO:0000256" key="2">
    <source>
        <dbReference type="ARBA" id="ARBA00022692"/>
    </source>
</evidence>
<evidence type="ECO:0000256" key="1">
    <source>
        <dbReference type="ARBA" id="ARBA00004141"/>
    </source>
</evidence>
<proteinExistence type="inferred from homology"/>
<keyword evidence="2 5" id="KW-0812">Transmembrane</keyword>
<name>A0AAD2E6S4_9LAMI</name>
<dbReference type="InterPro" id="IPR023395">
    <property type="entry name" value="MCP_dom_sf"/>
</dbReference>
<evidence type="ECO:0000256" key="4">
    <source>
        <dbReference type="ARBA" id="ARBA00023136"/>
    </source>
</evidence>
<dbReference type="Gene3D" id="1.50.40.10">
    <property type="entry name" value="Mitochondrial carrier domain"/>
    <property type="match status" value="1"/>
</dbReference>
<dbReference type="GO" id="GO:0016020">
    <property type="term" value="C:membrane"/>
    <property type="evidence" value="ECO:0007669"/>
    <property type="project" value="UniProtKB-SubCell"/>
</dbReference>
<dbReference type="EMBL" id="OU503050">
    <property type="protein sequence ID" value="CAI9776906.1"/>
    <property type="molecule type" value="Genomic_DNA"/>
</dbReference>
<organism evidence="7 8">
    <name type="scientific">Fraxinus pennsylvanica</name>
    <dbReference type="NCBI Taxonomy" id="56036"/>
    <lineage>
        <taxon>Eukaryota</taxon>
        <taxon>Viridiplantae</taxon>
        <taxon>Streptophyta</taxon>
        <taxon>Embryophyta</taxon>
        <taxon>Tracheophyta</taxon>
        <taxon>Spermatophyta</taxon>
        <taxon>Magnoliopsida</taxon>
        <taxon>eudicotyledons</taxon>
        <taxon>Gunneridae</taxon>
        <taxon>Pentapetalae</taxon>
        <taxon>asterids</taxon>
        <taxon>lamiids</taxon>
        <taxon>Lamiales</taxon>
        <taxon>Oleaceae</taxon>
        <taxon>Oleeae</taxon>
        <taxon>Fraxinus</taxon>
    </lineage>
</organism>
<dbReference type="AlphaFoldDB" id="A0AAD2E6S4"/>
<reference evidence="7" key="1">
    <citation type="submission" date="2023-05" db="EMBL/GenBank/DDBJ databases">
        <authorList>
            <person name="Huff M."/>
        </authorList>
    </citation>
    <scope>NUCLEOTIDE SEQUENCE</scope>
</reference>
<sequence length="167" mass="18854">MTSSFLVSKHFIKELVYEDEFNLTKEQERCVIVMANYFDDWMDPVGAIIASKSTEPDENSYGCRVPVLLLKYRHLWFRLSVVEDAQLTPLLRLGDGACAGIIAMFATYTMDMVRGRLTVQTDKSPYQYSGMFHALSIVLCEEGFRALYKGWLPSVIGVVSSGTIISM</sequence>
<dbReference type="PROSITE" id="PS50920">
    <property type="entry name" value="SOLCAR"/>
    <property type="match status" value="1"/>
</dbReference>
<dbReference type="Proteomes" id="UP000834106">
    <property type="component" value="Chromosome 15"/>
</dbReference>
<feature type="repeat" description="Solcar" evidence="5">
    <location>
        <begin position="87"/>
        <end position="167"/>
    </location>
</feature>
<keyword evidence="4 5" id="KW-0472">Membrane</keyword>
<accession>A0AAD2E6S4</accession>
<evidence type="ECO:0000313" key="8">
    <source>
        <dbReference type="Proteomes" id="UP000834106"/>
    </source>
</evidence>
<dbReference type="SUPFAM" id="SSF103506">
    <property type="entry name" value="Mitochondrial carrier"/>
    <property type="match status" value="1"/>
</dbReference>